<dbReference type="PROSITE" id="PS50158">
    <property type="entry name" value="ZF_CCHC"/>
    <property type="match status" value="1"/>
</dbReference>
<keyword evidence="1" id="KW-0863">Zinc-finger</keyword>
<protein>
    <recommendedName>
        <fullName evidence="3">CCHC-type domain-containing protein</fullName>
    </recommendedName>
</protein>
<dbReference type="InterPro" id="IPR054722">
    <property type="entry name" value="PolX-like_BBD"/>
</dbReference>
<dbReference type="EMBL" id="CAKLBY020000312">
    <property type="protein sequence ID" value="CAK7945055.1"/>
    <property type="molecule type" value="Genomic_DNA"/>
</dbReference>
<comment type="caution">
    <text evidence="5">The sequence shown here is derived from an EMBL/GenBank/DDBJ whole genome shotgun (WGS) entry which is preliminary data.</text>
</comment>
<evidence type="ECO:0000313" key="4">
    <source>
        <dbReference type="EMBL" id="CAK7945045.1"/>
    </source>
</evidence>
<sequence length="259" mass="28970">MHEDLKRKEQGGGVDGSVHGQAQAFMSRDNKRNGRPGKKTDACHKCGKQGHWIAECPSRIQEDAERHRFQRSNVAQDENLGDYLFSVGGEVAKSINVWLVDLGATQHMTSSKKFMKIYKVFNPVDVHLADDGVVQAIVKGDIVTSMKKPRGTKKGVLTDECQIPMLSRNLFSVGRFTKDVGPVTFKTKGCFAETKGVKLNLGAREGKWLFKLCMTPEASNEKAYRFEKIKSGRVLVSRDAQFMEDVFDSGRRDCVQKPN</sequence>
<proteinExistence type="predicted"/>
<dbReference type="GO" id="GO:0003676">
    <property type="term" value="F:nucleic acid binding"/>
    <property type="evidence" value="ECO:0007669"/>
    <property type="project" value="InterPro"/>
</dbReference>
<evidence type="ECO:0000313" key="6">
    <source>
        <dbReference type="EMBL" id="CAK7945052.1"/>
    </source>
</evidence>
<keyword evidence="1" id="KW-0862">Zinc</keyword>
<keyword evidence="1" id="KW-0479">Metal-binding</keyword>
<feature type="domain" description="CCHC-type" evidence="3">
    <location>
        <begin position="43"/>
        <end position="58"/>
    </location>
</feature>
<dbReference type="Proteomes" id="UP001162060">
    <property type="component" value="Unassembled WGS sequence"/>
</dbReference>
<dbReference type="SMART" id="SM00343">
    <property type="entry name" value="ZnF_C2HC"/>
    <property type="match status" value="1"/>
</dbReference>
<dbReference type="EMBL" id="CAKLBY020000312">
    <property type="protein sequence ID" value="CAK7945052.1"/>
    <property type="molecule type" value="Genomic_DNA"/>
</dbReference>
<dbReference type="GO" id="GO:0008270">
    <property type="term" value="F:zinc ion binding"/>
    <property type="evidence" value="ECO:0007669"/>
    <property type="project" value="UniProtKB-KW"/>
</dbReference>
<dbReference type="Pfam" id="PF00098">
    <property type="entry name" value="zf-CCHC"/>
    <property type="match status" value="1"/>
</dbReference>
<dbReference type="AlphaFoldDB" id="A0AAV1VDM7"/>
<dbReference type="SUPFAM" id="SSF57756">
    <property type="entry name" value="Retrovirus zinc finger-like domains"/>
    <property type="match status" value="1"/>
</dbReference>
<feature type="compositionally biased region" description="Basic and acidic residues" evidence="2">
    <location>
        <begin position="1"/>
        <end position="10"/>
    </location>
</feature>
<accession>A0AAV1VDM7</accession>
<feature type="compositionally biased region" description="Basic and acidic residues" evidence="2">
    <location>
        <begin position="28"/>
        <end position="44"/>
    </location>
</feature>
<evidence type="ECO:0000259" key="3">
    <source>
        <dbReference type="PROSITE" id="PS50158"/>
    </source>
</evidence>
<dbReference type="Gene3D" id="4.10.60.10">
    <property type="entry name" value="Zinc finger, CCHC-type"/>
    <property type="match status" value="1"/>
</dbReference>
<dbReference type="EMBL" id="CAKLBY020000312">
    <property type="protein sequence ID" value="CAK7945049.1"/>
    <property type="molecule type" value="Genomic_DNA"/>
</dbReference>
<feature type="region of interest" description="Disordered" evidence="2">
    <location>
        <begin position="1"/>
        <end position="44"/>
    </location>
</feature>
<evidence type="ECO:0000256" key="1">
    <source>
        <dbReference type="PROSITE-ProRule" id="PRU00047"/>
    </source>
</evidence>
<evidence type="ECO:0000313" key="5">
    <source>
        <dbReference type="EMBL" id="CAK7945049.1"/>
    </source>
</evidence>
<evidence type="ECO:0000313" key="7">
    <source>
        <dbReference type="EMBL" id="CAK7945055.1"/>
    </source>
</evidence>
<evidence type="ECO:0000256" key="2">
    <source>
        <dbReference type="SAM" id="MobiDB-lite"/>
    </source>
</evidence>
<reference evidence="5" key="1">
    <citation type="submission" date="2024-01" db="EMBL/GenBank/DDBJ databases">
        <authorList>
            <person name="Webb A."/>
        </authorList>
    </citation>
    <scope>NUCLEOTIDE SEQUENCE</scope>
    <source>
        <strain evidence="5">Pm1</strain>
    </source>
</reference>
<dbReference type="InterPro" id="IPR036875">
    <property type="entry name" value="Znf_CCHC_sf"/>
</dbReference>
<name>A0AAV1VDM7_9STRA</name>
<gene>
    <name evidence="4" type="ORF">PM001_LOCUS30195</name>
    <name evidence="5" type="ORF">PM001_LOCUS30199</name>
    <name evidence="6" type="ORF">PM001_LOCUS30202</name>
    <name evidence="7" type="ORF">PM001_LOCUS30205</name>
</gene>
<dbReference type="EMBL" id="CAKLBY020000312">
    <property type="protein sequence ID" value="CAK7945045.1"/>
    <property type="molecule type" value="Genomic_DNA"/>
</dbReference>
<evidence type="ECO:0000313" key="8">
    <source>
        <dbReference type="Proteomes" id="UP001162060"/>
    </source>
</evidence>
<organism evidence="5 8">
    <name type="scientific">Peronospora matthiolae</name>
    <dbReference type="NCBI Taxonomy" id="2874970"/>
    <lineage>
        <taxon>Eukaryota</taxon>
        <taxon>Sar</taxon>
        <taxon>Stramenopiles</taxon>
        <taxon>Oomycota</taxon>
        <taxon>Peronosporomycetes</taxon>
        <taxon>Peronosporales</taxon>
        <taxon>Peronosporaceae</taxon>
        <taxon>Peronospora</taxon>
    </lineage>
</organism>
<dbReference type="InterPro" id="IPR001878">
    <property type="entry name" value="Znf_CCHC"/>
</dbReference>
<dbReference type="Pfam" id="PF22936">
    <property type="entry name" value="Pol_BBD"/>
    <property type="match status" value="1"/>
</dbReference>